<dbReference type="AlphaFoldDB" id="A0AAE3G2Y0"/>
<dbReference type="GO" id="GO:0003677">
    <property type="term" value="F:DNA binding"/>
    <property type="evidence" value="ECO:0007669"/>
    <property type="project" value="InterPro"/>
</dbReference>
<dbReference type="InterPro" id="IPR013249">
    <property type="entry name" value="RNA_pol_sigma70_r4_t2"/>
</dbReference>
<dbReference type="Gene3D" id="1.10.1740.10">
    <property type="match status" value="1"/>
</dbReference>
<evidence type="ECO:0000313" key="7">
    <source>
        <dbReference type="EMBL" id="MCP1674835.1"/>
    </source>
</evidence>
<sequence>MEKSAHFDALQTHIQALRRYAYGLCRDRYEAEDLVQECLSRAIASANSLRPGAPLKPWLFRILHNVHISQVRQRQVRGPVHDPDEADGAVAADQMASLELRDVLAALELLPSEQRDAVLLMAVEDLPYRDAADALGVPLGTFMSRLSRGRQALRVLTGEDRGRHLRIVRGGQ</sequence>
<dbReference type="RefSeq" id="WP_253477313.1">
    <property type="nucleotide sequence ID" value="NZ_JALJXV010000004.1"/>
</dbReference>
<dbReference type="Gene3D" id="1.10.10.10">
    <property type="entry name" value="Winged helix-like DNA-binding domain superfamily/Winged helix DNA-binding domain"/>
    <property type="match status" value="1"/>
</dbReference>
<dbReference type="InterPro" id="IPR013324">
    <property type="entry name" value="RNA_pol_sigma_r3/r4-like"/>
</dbReference>
<gene>
    <name evidence="7" type="ORF">J2T57_001973</name>
</gene>
<dbReference type="InterPro" id="IPR036388">
    <property type="entry name" value="WH-like_DNA-bd_sf"/>
</dbReference>
<evidence type="ECO:0000256" key="4">
    <source>
        <dbReference type="ARBA" id="ARBA00023163"/>
    </source>
</evidence>
<evidence type="ECO:0000259" key="5">
    <source>
        <dbReference type="Pfam" id="PF04542"/>
    </source>
</evidence>
<keyword evidence="4" id="KW-0804">Transcription</keyword>
<organism evidence="7 8">
    <name type="scientific">Natronocella acetinitrilica</name>
    <dbReference type="NCBI Taxonomy" id="414046"/>
    <lineage>
        <taxon>Bacteria</taxon>
        <taxon>Pseudomonadati</taxon>
        <taxon>Pseudomonadota</taxon>
        <taxon>Gammaproteobacteria</taxon>
        <taxon>Chromatiales</taxon>
        <taxon>Ectothiorhodospiraceae</taxon>
        <taxon>Natronocella</taxon>
    </lineage>
</organism>
<name>A0AAE3G2Y0_9GAMM</name>
<dbReference type="Pfam" id="PF08281">
    <property type="entry name" value="Sigma70_r4_2"/>
    <property type="match status" value="1"/>
</dbReference>
<feature type="domain" description="RNA polymerase sigma-70 region 2" evidence="5">
    <location>
        <begin position="11"/>
        <end position="75"/>
    </location>
</feature>
<dbReference type="InterPro" id="IPR007627">
    <property type="entry name" value="RNA_pol_sigma70_r2"/>
</dbReference>
<evidence type="ECO:0000313" key="8">
    <source>
        <dbReference type="Proteomes" id="UP001205843"/>
    </source>
</evidence>
<dbReference type="InterPro" id="IPR014284">
    <property type="entry name" value="RNA_pol_sigma-70_dom"/>
</dbReference>
<dbReference type="NCBIfam" id="TIGR02937">
    <property type="entry name" value="sigma70-ECF"/>
    <property type="match status" value="1"/>
</dbReference>
<proteinExistence type="inferred from homology"/>
<feature type="domain" description="RNA polymerase sigma factor 70 region 4 type 2" evidence="6">
    <location>
        <begin position="101"/>
        <end position="153"/>
    </location>
</feature>
<keyword evidence="8" id="KW-1185">Reference proteome</keyword>
<reference evidence="7" key="1">
    <citation type="submission" date="2022-03" db="EMBL/GenBank/DDBJ databases">
        <title>Genomic Encyclopedia of Type Strains, Phase III (KMG-III): the genomes of soil and plant-associated and newly described type strains.</title>
        <authorList>
            <person name="Whitman W."/>
        </authorList>
    </citation>
    <scope>NUCLEOTIDE SEQUENCE</scope>
    <source>
        <strain evidence="7">ANL 6-2</strain>
    </source>
</reference>
<dbReference type="CDD" id="cd06171">
    <property type="entry name" value="Sigma70_r4"/>
    <property type="match status" value="1"/>
</dbReference>
<dbReference type="PANTHER" id="PTHR43133:SF25">
    <property type="entry name" value="RNA POLYMERASE SIGMA FACTOR RFAY-RELATED"/>
    <property type="match status" value="1"/>
</dbReference>
<dbReference type="Proteomes" id="UP001205843">
    <property type="component" value="Unassembled WGS sequence"/>
</dbReference>
<accession>A0AAE3G2Y0</accession>
<dbReference type="GO" id="GO:0006352">
    <property type="term" value="P:DNA-templated transcription initiation"/>
    <property type="evidence" value="ECO:0007669"/>
    <property type="project" value="InterPro"/>
</dbReference>
<comment type="caution">
    <text evidence="7">The sequence shown here is derived from an EMBL/GenBank/DDBJ whole genome shotgun (WGS) entry which is preliminary data.</text>
</comment>
<evidence type="ECO:0000256" key="1">
    <source>
        <dbReference type="ARBA" id="ARBA00010641"/>
    </source>
</evidence>
<dbReference type="InterPro" id="IPR039425">
    <property type="entry name" value="RNA_pol_sigma-70-like"/>
</dbReference>
<comment type="similarity">
    <text evidence="1">Belongs to the sigma-70 factor family. ECF subfamily.</text>
</comment>
<dbReference type="EMBL" id="JALJXV010000004">
    <property type="protein sequence ID" value="MCP1674835.1"/>
    <property type="molecule type" value="Genomic_DNA"/>
</dbReference>
<dbReference type="PANTHER" id="PTHR43133">
    <property type="entry name" value="RNA POLYMERASE ECF-TYPE SIGMA FACTO"/>
    <property type="match status" value="1"/>
</dbReference>
<evidence type="ECO:0000259" key="6">
    <source>
        <dbReference type="Pfam" id="PF08281"/>
    </source>
</evidence>
<protein>
    <submittedName>
        <fullName evidence="7">RNA polymerase sigma-70 factor (ECF subfamily)</fullName>
    </submittedName>
</protein>
<keyword evidence="3" id="KW-0731">Sigma factor</keyword>
<evidence type="ECO:0000256" key="3">
    <source>
        <dbReference type="ARBA" id="ARBA00023082"/>
    </source>
</evidence>
<keyword evidence="2" id="KW-0805">Transcription regulation</keyword>
<dbReference type="SUPFAM" id="SSF88946">
    <property type="entry name" value="Sigma2 domain of RNA polymerase sigma factors"/>
    <property type="match status" value="1"/>
</dbReference>
<dbReference type="GO" id="GO:0016987">
    <property type="term" value="F:sigma factor activity"/>
    <property type="evidence" value="ECO:0007669"/>
    <property type="project" value="UniProtKB-KW"/>
</dbReference>
<dbReference type="InterPro" id="IPR013325">
    <property type="entry name" value="RNA_pol_sigma_r2"/>
</dbReference>
<dbReference type="SUPFAM" id="SSF88659">
    <property type="entry name" value="Sigma3 and sigma4 domains of RNA polymerase sigma factors"/>
    <property type="match status" value="1"/>
</dbReference>
<dbReference type="Pfam" id="PF04542">
    <property type="entry name" value="Sigma70_r2"/>
    <property type="match status" value="1"/>
</dbReference>
<evidence type="ECO:0000256" key="2">
    <source>
        <dbReference type="ARBA" id="ARBA00023015"/>
    </source>
</evidence>